<dbReference type="InterPro" id="IPR007160">
    <property type="entry name" value="DUF362"/>
</dbReference>
<proteinExistence type="predicted"/>
<evidence type="ECO:0000256" key="2">
    <source>
        <dbReference type="ARBA" id="ARBA00022723"/>
    </source>
</evidence>
<name>A0A402A3D4_9CHLR</name>
<evidence type="ECO:0000256" key="3">
    <source>
        <dbReference type="ARBA" id="ARBA00023004"/>
    </source>
</evidence>
<dbReference type="SUPFAM" id="SSF54862">
    <property type="entry name" value="4Fe-4S ferredoxins"/>
    <property type="match status" value="1"/>
</dbReference>
<dbReference type="Pfam" id="PF13237">
    <property type="entry name" value="Fer4_10"/>
    <property type="match status" value="1"/>
</dbReference>
<dbReference type="PROSITE" id="PS51379">
    <property type="entry name" value="4FE4S_FER_2"/>
    <property type="match status" value="2"/>
</dbReference>
<dbReference type="InterPro" id="IPR017896">
    <property type="entry name" value="4Fe4S_Fe-S-bd"/>
</dbReference>
<dbReference type="PROSITE" id="PS00198">
    <property type="entry name" value="4FE4S_FER_1"/>
    <property type="match status" value="2"/>
</dbReference>
<reference evidence="7" key="1">
    <citation type="submission" date="2018-12" db="EMBL/GenBank/DDBJ databases">
        <title>Tengunoibacter tsumagoiensis gen. nov., sp. nov., Dictyobacter kobayashii sp. nov., D. alpinus sp. nov., and D. joshuensis sp. nov. and description of Dictyobacteraceae fam. nov. within the order Ktedonobacterales isolated from Tengu-no-mugimeshi.</title>
        <authorList>
            <person name="Wang C.M."/>
            <person name="Zheng Y."/>
            <person name="Sakai Y."/>
            <person name="Toyoda A."/>
            <person name="Minakuchi Y."/>
            <person name="Abe K."/>
            <person name="Yokota A."/>
            <person name="Yabe S."/>
        </authorList>
    </citation>
    <scope>NUCLEOTIDE SEQUENCE [LARGE SCALE GENOMIC DNA]</scope>
    <source>
        <strain evidence="7">Uno3</strain>
    </source>
</reference>
<evidence type="ECO:0000259" key="5">
    <source>
        <dbReference type="PROSITE" id="PS51379"/>
    </source>
</evidence>
<evidence type="ECO:0000313" key="7">
    <source>
        <dbReference type="Proteomes" id="UP000287352"/>
    </source>
</evidence>
<keyword evidence="1" id="KW-0004">4Fe-4S</keyword>
<evidence type="ECO:0000256" key="4">
    <source>
        <dbReference type="ARBA" id="ARBA00023014"/>
    </source>
</evidence>
<organism evidence="6 7">
    <name type="scientific">Tengunoibacter tsumagoiensis</name>
    <dbReference type="NCBI Taxonomy" id="2014871"/>
    <lineage>
        <taxon>Bacteria</taxon>
        <taxon>Bacillati</taxon>
        <taxon>Chloroflexota</taxon>
        <taxon>Ktedonobacteria</taxon>
        <taxon>Ktedonobacterales</taxon>
        <taxon>Dictyobacteraceae</taxon>
        <taxon>Tengunoibacter</taxon>
    </lineage>
</organism>
<dbReference type="PANTHER" id="PTHR43687:SF1">
    <property type="entry name" value="FERREDOXIN III"/>
    <property type="match status" value="1"/>
</dbReference>
<dbReference type="InterPro" id="IPR017900">
    <property type="entry name" value="4Fe4S_Fe_S_CS"/>
</dbReference>
<sequence>MTMVATQPLTDTIAITRTFDGIEAAAHRVIAQAGGMASVVKDARIAVLKPNFVAGRSAETGSTTSFALLKAVAEEVRACGAEPVLCETPGTEFDREATYTILGVEKFCEENGIRIARVDPEGGEQDWLELKPSGAKRLRTFHKPKFMQDACYINLPVLKTHVVSAMTLSMKNTMGILPRPDRRSMHTFGIDQSIVDMNLGIKPDLIIVDGSVGQDGEGPLYGDKADLEVLIAGHNSLAVDLACCDLVGIKPRDIPHLKLALEQLGEPAWNVVGENPGLIKQFRLPEQKKLYRFIFWLMYPLDYPYTMLVERGKHFCTTLYGTGLVGNRPQIKEANCTHCGKCVEACPLPNVINLQTLKVNYKTCQRCLLCFEACPENAISVKGYSGLRQA</sequence>
<dbReference type="AlphaFoldDB" id="A0A402A3D4"/>
<dbReference type="PANTHER" id="PTHR43687">
    <property type="entry name" value="ADENYLYLSULFATE REDUCTASE, BETA SUBUNIT"/>
    <property type="match status" value="1"/>
</dbReference>
<evidence type="ECO:0000313" key="6">
    <source>
        <dbReference type="EMBL" id="GCE13582.1"/>
    </source>
</evidence>
<dbReference type="Proteomes" id="UP000287352">
    <property type="component" value="Unassembled WGS sequence"/>
</dbReference>
<keyword evidence="3" id="KW-0408">Iron</keyword>
<comment type="caution">
    <text evidence="6">The sequence shown here is derived from an EMBL/GenBank/DDBJ whole genome shotgun (WGS) entry which is preliminary data.</text>
</comment>
<evidence type="ECO:0000256" key="1">
    <source>
        <dbReference type="ARBA" id="ARBA00022485"/>
    </source>
</evidence>
<dbReference type="GO" id="GO:0046872">
    <property type="term" value="F:metal ion binding"/>
    <property type="evidence" value="ECO:0007669"/>
    <property type="project" value="UniProtKB-KW"/>
</dbReference>
<keyword evidence="2" id="KW-0479">Metal-binding</keyword>
<dbReference type="InterPro" id="IPR050572">
    <property type="entry name" value="Fe-S_Ferredoxin"/>
</dbReference>
<feature type="domain" description="4Fe-4S ferredoxin-type" evidence="5">
    <location>
        <begin position="327"/>
        <end position="357"/>
    </location>
</feature>
<protein>
    <recommendedName>
        <fullName evidence="5">4Fe-4S ferredoxin-type domain-containing protein</fullName>
    </recommendedName>
</protein>
<keyword evidence="4" id="KW-0411">Iron-sulfur</keyword>
<keyword evidence="7" id="KW-1185">Reference proteome</keyword>
<feature type="domain" description="4Fe-4S ferredoxin-type" evidence="5">
    <location>
        <begin position="358"/>
        <end position="384"/>
    </location>
</feature>
<dbReference type="Pfam" id="PF04015">
    <property type="entry name" value="DUF362"/>
    <property type="match status" value="1"/>
</dbReference>
<gene>
    <name evidence="6" type="ORF">KTT_34410</name>
</gene>
<dbReference type="Gene3D" id="3.30.70.20">
    <property type="match status" value="1"/>
</dbReference>
<dbReference type="EMBL" id="BIFR01000001">
    <property type="protein sequence ID" value="GCE13582.1"/>
    <property type="molecule type" value="Genomic_DNA"/>
</dbReference>
<dbReference type="GO" id="GO:0051539">
    <property type="term" value="F:4 iron, 4 sulfur cluster binding"/>
    <property type="evidence" value="ECO:0007669"/>
    <property type="project" value="UniProtKB-KW"/>
</dbReference>
<accession>A0A402A3D4</accession>